<dbReference type="Proteomes" id="UP000831467">
    <property type="component" value="Chromosome"/>
</dbReference>
<feature type="signal peptide" evidence="1">
    <location>
        <begin position="1"/>
        <end position="36"/>
    </location>
</feature>
<feature type="chain" id="PRO_5046721618" evidence="1">
    <location>
        <begin position="37"/>
        <end position="143"/>
    </location>
</feature>
<keyword evidence="3" id="KW-1185">Reference proteome</keyword>
<proteinExistence type="predicted"/>
<dbReference type="InterPro" id="IPR006311">
    <property type="entry name" value="TAT_signal"/>
</dbReference>
<evidence type="ECO:0000313" key="3">
    <source>
        <dbReference type="Proteomes" id="UP000831467"/>
    </source>
</evidence>
<evidence type="ECO:0000313" key="2">
    <source>
        <dbReference type="EMBL" id="UPL10090.1"/>
    </source>
</evidence>
<name>A0ABY4ICQ9_9MICO</name>
<reference evidence="2 3" key="1">
    <citation type="submission" date="2021-06" db="EMBL/GenBank/DDBJ databases">
        <title>Genome-based taxonomic framework of Microbacterium strains isolated from marine environment, the description of four new species and reclassification of four preexisting species.</title>
        <authorList>
            <person name="Lee S.D."/>
            <person name="Kim S.-M."/>
            <person name="Byeon Y.-S."/>
            <person name="Yang H.L."/>
            <person name="Kim I.S."/>
        </authorList>
    </citation>
    <scope>NUCLEOTIDE SEQUENCE [LARGE SCALE GENOMIC DNA]</scope>
    <source>
        <strain evidence="2 3">SSW1-51</strain>
    </source>
</reference>
<organism evidence="2 3">
    <name type="scientific">Microbacterium sufflavum</name>
    <dbReference type="NCBI Taxonomy" id="2851649"/>
    <lineage>
        <taxon>Bacteria</taxon>
        <taxon>Bacillati</taxon>
        <taxon>Actinomycetota</taxon>
        <taxon>Actinomycetes</taxon>
        <taxon>Micrococcales</taxon>
        <taxon>Microbacteriaceae</taxon>
        <taxon>Microbacterium</taxon>
    </lineage>
</organism>
<accession>A0ABY4ICQ9</accession>
<protein>
    <submittedName>
        <fullName evidence="2">Uncharacterized protein</fullName>
    </submittedName>
</protein>
<gene>
    <name evidence="2" type="ORF">KV394_02755</name>
</gene>
<dbReference type="EMBL" id="CP078076">
    <property type="protein sequence ID" value="UPL10090.1"/>
    <property type="molecule type" value="Genomic_DNA"/>
</dbReference>
<evidence type="ECO:0000256" key="1">
    <source>
        <dbReference type="SAM" id="SignalP"/>
    </source>
</evidence>
<sequence>MRGHDRSAGITRRTAMRAAVWTVPVVAVTCAAPLAAASTARPAVQMLPVTIDRATFTWPGAVVGNPGTTPITVTWSVAVSPELDWMTGPTTGSTTVPPGSSATIAAGVQGFPVAAAWPTTLTLTLLRDGGSEDHSLVFQAEEA</sequence>
<dbReference type="PROSITE" id="PS51318">
    <property type="entry name" value="TAT"/>
    <property type="match status" value="1"/>
</dbReference>
<keyword evidence="1" id="KW-0732">Signal</keyword>
<dbReference type="RefSeq" id="WP_136034081.1">
    <property type="nucleotide sequence ID" value="NZ_CP078076.1"/>
</dbReference>